<reference evidence="2" key="1">
    <citation type="journal article" date="2023" name="Front. Plant Sci.">
        <title>Chromosomal-level genome assembly of Melastoma candidum provides insights into trichome evolution.</title>
        <authorList>
            <person name="Zhong Y."/>
            <person name="Wu W."/>
            <person name="Sun C."/>
            <person name="Zou P."/>
            <person name="Liu Y."/>
            <person name="Dai S."/>
            <person name="Zhou R."/>
        </authorList>
    </citation>
    <scope>NUCLEOTIDE SEQUENCE [LARGE SCALE GENOMIC DNA]</scope>
</reference>
<sequence length="260" mass="27568">MVGPQRADGRERPPPPQQPLNCPRCDSLNTKFCYYNNYSLSQPRHFCKACRRYWTQGGTLRNVPVGGGCRKKSRSKSAAAGSSSSSSADTSHFSQHHHHVVQSRGPTSSSAVPLPPPPPAVGGVFPIQYHGGVGLLSSLTAVQSSFSYQQDPLGGPPLMNRQGISAGDHPSGTNIGFLQGLGQEVNPMLGSLNNHIRQPQPTPAFLRDVYPSPAENASEGVEWGGIGGSSSGTSIGGPTMNLNGHPYSHFPGYGNPPRNY</sequence>
<proteinExistence type="predicted"/>
<comment type="caution">
    <text evidence="1">The sequence shown here is derived from an EMBL/GenBank/DDBJ whole genome shotgun (WGS) entry which is preliminary data.</text>
</comment>
<accession>A0ACB9P1W9</accession>
<organism evidence="1 2">
    <name type="scientific">Melastoma candidum</name>
    <dbReference type="NCBI Taxonomy" id="119954"/>
    <lineage>
        <taxon>Eukaryota</taxon>
        <taxon>Viridiplantae</taxon>
        <taxon>Streptophyta</taxon>
        <taxon>Embryophyta</taxon>
        <taxon>Tracheophyta</taxon>
        <taxon>Spermatophyta</taxon>
        <taxon>Magnoliopsida</taxon>
        <taxon>eudicotyledons</taxon>
        <taxon>Gunneridae</taxon>
        <taxon>Pentapetalae</taxon>
        <taxon>rosids</taxon>
        <taxon>malvids</taxon>
        <taxon>Myrtales</taxon>
        <taxon>Melastomataceae</taxon>
        <taxon>Melastomatoideae</taxon>
        <taxon>Melastomateae</taxon>
        <taxon>Melastoma</taxon>
    </lineage>
</organism>
<dbReference type="EMBL" id="CM042886">
    <property type="protein sequence ID" value="KAI4342988.1"/>
    <property type="molecule type" value="Genomic_DNA"/>
</dbReference>
<gene>
    <name evidence="1" type="ORF">MLD38_027544</name>
</gene>
<keyword evidence="2" id="KW-1185">Reference proteome</keyword>
<dbReference type="Proteomes" id="UP001057402">
    <property type="component" value="Chromosome 7"/>
</dbReference>
<protein>
    <submittedName>
        <fullName evidence="1">Uncharacterized protein</fullName>
    </submittedName>
</protein>
<evidence type="ECO:0000313" key="2">
    <source>
        <dbReference type="Proteomes" id="UP001057402"/>
    </source>
</evidence>
<name>A0ACB9P1W9_9MYRT</name>
<evidence type="ECO:0000313" key="1">
    <source>
        <dbReference type="EMBL" id="KAI4342988.1"/>
    </source>
</evidence>